<protein>
    <submittedName>
        <fullName evidence="2">Uncharacterized protein</fullName>
    </submittedName>
</protein>
<proteinExistence type="predicted"/>
<evidence type="ECO:0000313" key="2">
    <source>
        <dbReference type="EMBL" id="BEI90956.1"/>
    </source>
</evidence>
<organism evidence="2 3">
    <name type="scientific">Cutaneotrichosporon cavernicola</name>
    <dbReference type="NCBI Taxonomy" id="279322"/>
    <lineage>
        <taxon>Eukaryota</taxon>
        <taxon>Fungi</taxon>
        <taxon>Dikarya</taxon>
        <taxon>Basidiomycota</taxon>
        <taxon>Agaricomycotina</taxon>
        <taxon>Tremellomycetes</taxon>
        <taxon>Trichosporonales</taxon>
        <taxon>Trichosporonaceae</taxon>
        <taxon>Cutaneotrichosporon</taxon>
    </lineage>
</organism>
<evidence type="ECO:0000313" key="3">
    <source>
        <dbReference type="Proteomes" id="UP001233271"/>
    </source>
</evidence>
<dbReference type="RefSeq" id="XP_060456221.1">
    <property type="nucleotide sequence ID" value="XM_060599537.1"/>
</dbReference>
<feature type="region of interest" description="Disordered" evidence="1">
    <location>
        <begin position="179"/>
        <end position="238"/>
    </location>
</feature>
<feature type="compositionally biased region" description="Basic and acidic residues" evidence="1">
    <location>
        <begin position="179"/>
        <end position="199"/>
    </location>
</feature>
<gene>
    <name evidence="2" type="ORF">CcaverHIS019_0310260</name>
</gene>
<dbReference type="AlphaFoldDB" id="A0AA48I4G6"/>
<keyword evidence="3" id="KW-1185">Reference proteome</keyword>
<reference evidence="2" key="1">
    <citation type="journal article" date="2023" name="BMC Genomics">
        <title>Chromosome-level genome assemblies of Cutaneotrichosporon spp. (Trichosporonales, Basidiomycota) reveal imbalanced evolution between nucleotide sequences and chromosome synteny.</title>
        <authorList>
            <person name="Kobayashi Y."/>
            <person name="Kayamori A."/>
            <person name="Aoki K."/>
            <person name="Shiwa Y."/>
            <person name="Matsutani M."/>
            <person name="Fujita N."/>
            <person name="Sugita T."/>
            <person name="Iwasaki W."/>
            <person name="Tanaka N."/>
            <person name="Takashima M."/>
        </authorList>
    </citation>
    <scope>NUCLEOTIDE SEQUENCE</scope>
    <source>
        <strain evidence="2">HIS019</strain>
    </source>
</reference>
<accession>A0AA48I4G6</accession>
<dbReference type="KEGG" id="ccac:CcaHIS019_0310260"/>
<sequence>MSEPSPAPMDNASHFEEQLLRVIARQNLQDGELEALSSQVTDLHAKLRAMGSNLATPPLLPKAETERMPDPLSRLEARMDRQDAQMRALTLSIQTLAAKISEQNSQRKSPPSGAEAGFAVIIASRPDSQIAALRAELGDMGRWCERFNSAHHRTLARCAELEVRLGAANEEVARLRDAARVAPARSEEQEQEKEKEKGHTPVHRQVTVVRQECTGSTRSRARRTSGRKTSSLPLPSPN</sequence>
<dbReference type="GeneID" id="85494826"/>
<dbReference type="EMBL" id="AP028214">
    <property type="protein sequence ID" value="BEI90956.1"/>
    <property type="molecule type" value="Genomic_DNA"/>
</dbReference>
<evidence type="ECO:0000256" key="1">
    <source>
        <dbReference type="SAM" id="MobiDB-lite"/>
    </source>
</evidence>
<dbReference type="Proteomes" id="UP001233271">
    <property type="component" value="Chromosome 3"/>
</dbReference>
<name>A0AA48I4G6_9TREE</name>